<reference evidence="3" key="1">
    <citation type="submission" date="2017-09" db="EMBL/GenBank/DDBJ databases">
        <authorList>
            <person name="Varghese N."/>
            <person name="Submissions S."/>
        </authorList>
    </citation>
    <scope>NUCLEOTIDE SEQUENCE [LARGE SCALE GENOMIC DNA]</scope>
    <source>
        <strain evidence="3">DSM 2913</strain>
    </source>
</reference>
<gene>
    <name evidence="2" type="ORF">SAMN06265353_0202</name>
</gene>
<accession>A0A285NP58</accession>
<dbReference type="SUPFAM" id="SSF53955">
    <property type="entry name" value="Lysozyme-like"/>
    <property type="match status" value="1"/>
</dbReference>
<feature type="domain" description="Transglycosylase SLT" evidence="1">
    <location>
        <begin position="18"/>
        <end position="120"/>
    </location>
</feature>
<sequence>MVLFVLLMLVSLAHAFYECFFFAGTRYSVDPYLLASIAKVESAFNPKAINKNQNGSFDYGIMQINSYWILHYKIPLEWIQEPCYNIHFGAMILRNCMDMYKNNLQLAIDCYNRGTKADGNSTYVLKVYNSYKKIMKLVR</sequence>
<dbReference type="EMBL" id="OBEN01000001">
    <property type="protein sequence ID" value="SNZ11310.1"/>
    <property type="molecule type" value="Genomic_DNA"/>
</dbReference>
<dbReference type="AlphaFoldDB" id="A0A285NP58"/>
<proteinExistence type="predicted"/>
<evidence type="ECO:0000259" key="1">
    <source>
        <dbReference type="Pfam" id="PF01464"/>
    </source>
</evidence>
<protein>
    <submittedName>
        <fullName evidence="2">Transglycosylase SLT domain-containing protein</fullName>
    </submittedName>
</protein>
<dbReference type="InterPro" id="IPR008258">
    <property type="entry name" value="Transglycosylase_SLT_dom_1"/>
</dbReference>
<keyword evidence="3" id="KW-1185">Reference proteome</keyword>
<name>A0A285NP58_9AQUI</name>
<dbReference type="CDD" id="cd13400">
    <property type="entry name" value="LT_IagB-like"/>
    <property type="match status" value="1"/>
</dbReference>
<dbReference type="Gene3D" id="1.10.530.10">
    <property type="match status" value="1"/>
</dbReference>
<organism evidence="2 3">
    <name type="scientific">Hydrogenobacter hydrogenophilus</name>
    <dbReference type="NCBI Taxonomy" id="35835"/>
    <lineage>
        <taxon>Bacteria</taxon>
        <taxon>Pseudomonadati</taxon>
        <taxon>Aquificota</taxon>
        <taxon>Aquificia</taxon>
        <taxon>Aquificales</taxon>
        <taxon>Aquificaceae</taxon>
        <taxon>Hydrogenobacter</taxon>
    </lineage>
</organism>
<dbReference type="Proteomes" id="UP000218627">
    <property type="component" value="Unassembled WGS sequence"/>
</dbReference>
<evidence type="ECO:0000313" key="3">
    <source>
        <dbReference type="Proteomes" id="UP000218627"/>
    </source>
</evidence>
<evidence type="ECO:0000313" key="2">
    <source>
        <dbReference type="EMBL" id="SNZ11310.1"/>
    </source>
</evidence>
<dbReference type="InterPro" id="IPR023346">
    <property type="entry name" value="Lysozyme-like_dom_sf"/>
</dbReference>
<dbReference type="Pfam" id="PF01464">
    <property type="entry name" value="SLT"/>
    <property type="match status" value="1"/>
</dbReference>
<dbReference type="RefSeq" id="WP_245810040.1">
    <property type="nucleotide sequence ID" value="NZ_OBEN01000001.1"/>
</dbReference>